<dbReference type="EMBL" id="FNCO01000021">
    <property type="protein sequence ID" value="SDJ10841.1"/>
    <property type="molecule type" value="Genomic_DNA"/>
</dbReference>
<dbReference type="STRING" id="89065.SAMN05216605_121134"/>
<accession>A0A1G8R1M6</accession>
<reference evidence="2" key="1">
    <citation type="submission" date="2016-10" db="EMBL/GenBank/DDBJ databases">
        <authorList>
            <person name="Varghese N."/>
            <person name="Submissions S."/>
        </authorList>
    </citation>
    <scope>NUCLEOTIDE SEQUENCE [LARGE SCALE GENOMIC DNA]</scope>
    <source>
        <strain evidence="2">ATCC 700689</strain>
    </source>
</reference>
<keyword evidence="2" id="KW-1185">Reference proteome</keyword>
<evidence type="ECO:0000313" key="1">
    <source>
        <dbReference type="EMBL" id="SDJ10841.1"/>
    </source>
</evidence>
<gene>
    <name evidence="1" type="ORF">SAMN05216605_121134</name>
</gene>
<protein>
    <submittedName>
        <fullName evidence="1">Uncharacterized protein</fullName>
    </submittedName>
</protein>
<sequence>MTSDSQGADIGREWFDVLTQLGLLARVQRSPALWEMTQQGEDLLESLSAKPRPESLAFEFMHPGSQERRTVSLTKNEIGSGMEDVLYEKLVAQFCSCESVGETNVVDCNCDEYGHDFELIANTERTAVF</sequence>
<proteinExistence type="predicted"/>
<dbReference type="OrthoDB" id="7032752at2"/>
<name>A0A1G8R1M6_9PSED</name>
<dbReference type="RefSeq" id="WP_074758305.1">
    <property type="nucleotide sequence ID" value="NZ_FNCO01000021.1"/>
</dbReference>
<dbReference type="Proteomes" id="UP000182894">
    <property type="component" value="Unassembled WGS sequence"/>
</dbReference>
<evidence type="ECO:0000313" key="2">
    <source>
        <dbReference type="Proteomes" id="UP000182894"/>
    </source>
</evidence>
<dbReference type="AlphaFoldDB" id="A0A1G8R1M6"/>
<organism evidence="1 2">
    <name type="scientific">Pseudomonas abietaniphila</name>
    <dbReference type="NCBI Taxonomy" id="89065"/>
    <lineage>
        <taxon>Bacteria</taxon>
        <taxon>Pseudomonadati</taxon>
        <taxon>Pseudomonadota</taxon>
        <taxon>Gammaproteobacteria</taxon>
        <taxon>Pseudomonadales</taxon>
        <taxon>Pseudomonadaceae</taxon>
        <taxon>Pseudomonas</taxon>
    </lineage>
</organism>